<reference evidence="1 2" key="1">
    <citation type="submission" date="2016-10" db="EMBL/GenBank/DDBJ databases">
        <authorList>
            <person name="de Groot N.N."/>
        </authorList>
    </citation>
    <scope>NUCLEOTIDE SEQUENCE [LARGE SCALE GENOMIC DNA]</scope>
    <source>
        <strain evidence="1 2">DSM 6793</strain>
    </source>
</reference>
<dbReference type="AlphaFoldDB" id="A0A1I1DZJ9"/>
<name>A0A1I1DZJ9_9BACT</name>
<keyword evidence="2" id="KW-1185">Reference proteome</keyword>
<dbReference type="Proteomes" id="UP000199514">
    <property type="component" value="Unassembled WGS sequence"/>
</dbReference>
<dbReference type="EMBL" id="FOLE01000001">
    <property type="protein sequence ID" value="SFB80244.1"/>
    <property type="molecule type" value="Genomic_DNA"/>
</dbReference>
<sequence length="142" mass="16130">MATINNNRFGELTGWNQITINILGRDVVGIKSLSYSDEWPTEVAYGAGAMPVGKARKNYKAKCEIELLWEEVQAIQSALAGGLRIQQLQFDVIVQYEYGSEFYKDIVRNCNFNESVRDLKQGEGEIWCKMPITCISVDWNVK</sequence>
<evidence type="ECO:0008006" key="3">
    <source>
        <dbReference type="Google" id="ProtNLM"/>
    </source>
</evidence>
<gene>
    <name evidence="1" type="ORF">SAMN05421780_101545</name>
</gene>
<accession>A0A1I1DZJ9</accession>
<dbReference type="RefSeq" id="WP_091506858.1">
    <property type="nucleotide sequence ID" value="NZ_FOLE01000001.1"/>
</dbReference>
<organism evidence="1 2">
    <name type="scientific">Flexibacter flexilis DSM 6793</name>
    <dbReference type="NCBI Taxonomy" id="927664"/>
    <lineage>
        <taxon>Bacteria</taxon>
        <taxon>Pseudomonadati</taxon>
        <taxon>Bacteroidota</taxon>
        <taxon>Cytophagia</taxon>
        <taxon>Cytophagales</taxon>
        <taxon>Flexibacteraceae</taxon>
        <taxon>Flexibacter</taxon>
    </lineage>
</organism>
<evidence type="ECO:0000313" key="1">
    <source>
        <dbReference type="EMBL" id="SFB80244.1"/>
    </source>
</evidence>
<proteinExistence type="predicted"/>
<dbReference type="OrthoDB" id="880361at2"/>
<protein>
    <recommendedName>
        <fullName evidence="3">Phage tail tube protein</fullName>
    </recommendedName>
</protein>
<evidence type="ECO:0000313" key="2">
    <source>
        <dbReference type="Proteomes" id="UP000199514"/>
    </source>
</evidence>
<dbReference type="STRING" id="927664.SAMN05421780_101545"/>